<dbReference type="OrthoDB" id="3212826at2"/>
<evidence type="ECO:0000259" key="2">
    <source>
        <dbReference type="PROSITE" id="PS51819"/>
    </source>
</evidence>
<keyword evidence="4" id="KW-1185">Reference proteome</keyword>
<dbReference type="PROSITE" id="PS51819">
    <property type="entry name" value="VOC"/>
    <property type="match status" value="1"/>
</dbReference>
<dbReference type="CDD" id="cd06587">
    <property type="entry name" value="VOC"/>
    <property type="match status" value="2"/>
</dbReference>
<organism evidence="3 4">
    <name type="scientific">Nocardioides pocheonensis</name>
    <dbReference type="NCBI Taxonomy" id="661485"/>
    <lineage>
        <taxon>Bacteria</taxon>
        <taxon>Bacillati</taxon>
        <taxon>Actinomycetota</taxon>
        <taxon>Actinomycetes</taxon>
        <taxon>Propionibacteriales</taxon>
        <taxon>Nocardioidaceae</taxon>
        <taxon>Nocardioides</taxon>
    </lineage>
</organism>
<comment type="caution">
    <text evidence="3">The sequence shown here is derived from an EMBL/GenBank/DDBJ whole genome shotgun (WGS) entry which is preliminary data.</text>
</comment>
<sequence>MVSSLEAVTFDVADVSPVAAFWAGLLGREVVAEPHGALVPGDETQVGLRFIGSAVPQIGSPRLHLHLTSASLEDQQRTVDTALRLGGRHLDVGQPPDAGYVVLADPGDNHLCVIDPGNAFLADTGRLGEVTCDGTREVGLFWRDVLDWRLVWDQDEETSIQSPQGGTKVSWGGPPLEPKRGRNRQRLDLVAADVSRELERLLSLGATHLRDTADGVELADPDGNEFGLRAG</sequence>
<accession>A0A3N0GX97</accession>
<gene>
    <name evidence="3" type="ORF">EFL26_04355</name>
</gene>
<name>A0A3N0GX97_9ACTN</name>
<dbReference type="PANTHER" id="PTHR35908">
    <property type="entry name" value="HYPOTHETICAL FUSION PROTEIN"/>
    <property type="match status" value="1"/>
</dbReference>
<dbReference type="EMBL" id="RJSF01000007">
    <property type="protein sequence ID" value="RNM16750.1"/>
    <property type="molecule type" value="Genomic_DNA"/>
</dbReference>
<dbReference type="RefSeq" id="WP_123221640.1">
    <property type="nucleotide sequence ID" value="NZ_RJSF01000007.1"/>
</dbReference>
<reference evidence="3 4" key="1">
    <citation type="submission" date="2018-11" db="EMBL/GenBank/DDBJ databases">
        <authorList>
            <person name="Li F."/>
        </authorList>
    </citation>
    <scope>NUCLEOTIDE SEQUENCE [LARGE SCALE GENOMIC DNA]</scope>
    <source>
        <strain evidence="3 4">Gsoil 818</strain>
    </source>
</reference>
<protein>
    <submittedName>
        <fullName evidence="3">VOC family protein</fullName>
    </submittedName>
</protein>
<dbReference type="Gene3D" id="3.10.180.10">
    <property type="entry name" value="2,3-Dihydroxybiphenyl 1,2-Dioxygenase, domain 1"/>
    <property type="match status" value="2"/>
</dbReference>
<evidence type="ECO:0000313" key="4">
    <source>
        <dbReference type="Proteomes" id="UP000279994"/>
    </source>
</evidence>
<dbReference type="SUPFAM" id="SSF54593">
    <property type="entry name" value="Glyoxalase/Bleomycin resistance protein/Dihydroxybiphenyl dioxygenase"/>
    <property type="match status" value="2"/>
</dbReference>
<evidence type="ECO:0000313" key="3">
    <source>
        <dbReference type="EMBL" id="RNM16750.1"/>
    </source>
</evidence>
<dbReference type="Pfam" id="PF18029">
    <property type="entry name" value="Glyoxalase_6"/>
    <property type="match status" value="2"/>
</dbReference>
<dbReference type="Proteomes" id="UP000279994">
    <property type="component" value="Unassembled WGS sequence"/>
</dbReference>
<feature type="region of interest" description="Disordered" evidence="1">
    <location>
        <begin position="157"/>
        <end position="184"/>
    </location>
</feature>
<dbReference type="PANTHER" id="PTHR35908:SF1">
    <property type="entry name" value="CONSERVED PROTEIN"/>
    <property type="match status" value="1"/>
</dbReference>
<dbReference type="InterPro" id="IPR037523">
    <property type="entry name" value="VOC_core"/>
</dbReference>
<dbReference type="AlphaFoldDB" id="A0A3N0GX97"/>
<feature type="domain" description="VOC" evidence="2">
    <location>
        <begin position="4"/>
        <end position="116"/>
    </location>
</feature>
<dbReference type="InterPro" id="IPR041581">
    <property type="entry name" value="Glyoxalase_6"/>
</dbReference>
<proteinExistence type="predicted"/>
<evidence type="ECO:0000256" key="1">
    <source>
        <dbReference type="SAM" id="MobiDB-lite"/>
    </source>
</evidence>
<dbReference type="InterPro" id="IPR029068">
    <property type="entry name" value="Glyas_Bleomycin-R_OHBP_Dase"/>
</dbReference>